<keyword evidence="1" id="KW-0812">Transmembrane</keyword>
<evidence type="ECO:0000313" key="3">
    <source>
        <dbReference type="Proteomes" id="UP001239445"/>
    </source>
</evidence>
<sequence length="65" mass="7107">MVVSGSYHARLLAFALGGGLWPMSPSYLLWCLRLALKLAIASCGLVIMYFGAFRELITNHAAISY</sequence>
<keyword evidence="3" id="KW-1185">Reference proteome</keyword>
<organism evidence="2 3">
    <name type="scientific">Echria macrotheca</name>
    <dbReference type="NCBI Taxonomy" id="438768"/>
    <lineage>
        <taxon>Eukaryota</taxon>
        <taxon>Fungi</taxon>
        <taxon>Dikarya</taxon>
        <taxon>Ascomycota</taxon>
        <taxon>Pezizomycotina</taxon>
        <taxon>Sordariomycetes</taxon>
        <taxon>Sordariomycetidae</taxon>
        <taxon>Sordariales</taxon>
        <taxon>Schizotheciaceae</taxon>
        <taxon>Echria</taxon>
    </lineage>
</organism>
<reference evidence="2" key="1">
    <citation type="submission" date="2023-06" db="EMBL/GenBank/DDBJ databases">
        <title>Genome-scale phylogeny and comparative genomics of the fungal order Sordariales.</title>
        <authorList>
            <consortium name="Lawrence Berkeley National Laboratory"/>
            <person name="Hensen N."/>
            <person name="Bonometti L."/>
            <person name="Westerberg I."/>
            <person name="Brannstrom I.O."/>
            <person name="Guillou S."/>
            <person name="Cros-Aarteil S."/>
            <person name="Calhoun S."/>
            <person name="Haridas S."/>
            <person name="Kuo A."/>
            <person name="Mondo S."/>
            <person name="Pangilinan J."/>
            <person name="Riley R."/>
            <person name="Labutti K."/>
            <person name="Andreopoulos B."/>
            <person name="Lipzen A."/>
            <person name="Chen C."/>
            <person name="Yanf M."/>
            <person name="Daum C."/>
            <person name="Ng V."/>
            <person name="Clum A."/>
            <person name="Steindorff A."/>
            <person name="Ohm R."/>
            <person name="Martin F."/>
            <person name="Silar P."/>
            <person name="Natvig D."/>
            <person name="Lalanne C."/>
            <person name="Gautier V."/>
            <person name="Ament-Velasquez S.L."/>
            <person name="Kruys A."/>
            <person name="Hutchinson M.I."/>
            <person name="Powell A.J."/>
            <person name="Barry K."/>
            <person name="Miller A.N."/>
            <person name="Grigoriev I.V."/>
            <person name="Debuchy R."/>
            <person name="Gladieux P."/>
            <person name="Thoren M.H."/>
            <person name="Johannesson H."/>
        </authorList>
    </citation>
    <scope>NUCLEOTIDE SEQUENCE</scope>
    <source>
        <strain evidence="2">PSN4</strain>
    </source>
</reference>
<dbReference type="AlphaFoldDB" id="A0AAJ0F3P3"/>
<feature type="transmembrane region" description="Helical" evidence="1">
    <location>
        <begin position="27"/>
        <end position="50"/>
    </location>
</feature>
<keyword evidence="1" id="KW-1133">Transmembrane helix</keyword>
<evidence type="ECO:0000256" key="1">
    <source>
        <dbReference type="SAM" id="Phobius"/>
    </source>
</evidence>
<dbReference type="EMBL" id="MU839837">
    <property type="protein sequence ID" value="KAK1753701.1"/>
    <property type="molecule type" value="Genomic_DNA"/>
</dbReference>
<gene>
    <name evidence="2" type="ORF">QBC47DRAFT_386963</name>
</gene>
<protein>
    <submittedName>
        <fullName evidence="2">Uncharacterized protein</fullName>
    </submittedName>
</protein>
<proteinExistence type="predicted"/>
<evidence type="ECO:0000313" key="2">
    <source>
        <dbReference type="EMBL" id="KAK1753701.1"/>
    </source>
</evidence>
<comment type="caution">
    <text evidence="2">The sequence shown here is derived from an EMBL/GenBank/DDBJ whole genome shotgun (WGS) entry which is preliminary data.</text>
</comment>
<dbReference type="Proteomes" id="UP001239445">
    <property type="component" value="Unassembled WGS sequence"/>
</dbReference>
<name>A0AAJ0F3P3_9PEZI</name>
<keyword evidence="1" id="KW-0472">Membrane</keyword>
<accession>A0AAJ0F3P3</accession>